<evidence type="ECO:0000256" key="5">
    <source>
        <dbReference type="ARBA" id="ARBA00023157"/>
    </source>
</evidence>
<proteinExistence type="inferred from homology"/>
<evidence type="ECO:0000256" key="2">
    <source>
        <dbReference type="ARBA" id="ARBA00005791"/>
    </source>
</evidence>
<protein>
    <submittedName>
        <fullName evidence="9">DsbA family protein</fullName>
    </submittedName>
</protein>
<dbReference type="InterPro" id="IPR012336">
    <property type="entry name" value="Thioredoxin-like_fold"/>
</dbReference>
<evidence type="ECO:0000256" key="7">
    <source>
        <dbReference type="SAM" id="SignalP"/>
    </source>
</evidence>
<dbReference type="PANTHER" id="PTHR13887:SF14">
    <property type="entry name" value="DISULFIDE BOND FORMATION PROTEIN D"/>
    <property type="match status" value="1"/>
</dbReference>
<keyword evidence="3 7" id="KW-0732">Signal</keyword>
<comment type="similarity">
    <text evidence="2">Belongs to the thioredoxin family. DsbA subfamily.</text>
</comment>
<evidence type="ECO:0000313" key="10">
    <source>
        <dbReference type="Proteomes" id="UP000623250"/>
    </source>
</evidence>
<dbReference type="PROSITE" id="PS51352">
    <property type="entry name" value="THIOREDOXIN_2"/>
    <property type="match status" value="1"/>
</dbReference>
<keyword evidence="4" id="KW-0560">Oxidoreductase</keyword>
<keyword evidence="10" id="KW-1185">Reference proteome</keyword>
<keyword evidence="6" id="KW-0676">Redox-active center</keyword>
<evidence type="ECO:0000256" key="1">
    <source>
        <dbReference type="ARBA" id="ARBA00003565"/>
    </source>
</evidence>
<feature type="domain" description="Thioredoxin" evidence="8">
    <location>
        <begin position="3"/>
        <end position="206"/>
    </location>
</feature>
<dbReference type="InterPro" id="IPR013766">
    <property type="entry name" value="Thioredoxin_domain"/>
</dbReference>
<dbReference type="Gene3D" id="3.40.30.10">
    <property type="entry name" value="Glutaredoxin"/>
    <property type="match status" value="1"/>
</dbReference>
<evidence type="ECO:0000256" key="3">
    <source>
        <dbReference type="ARBA" id="ARBA00022729"/>
    </source>
</evidence>
<evidence type="ECO:0000256" key="6">
    <source>
        <dbReference type="ARBA" id="ARBA00023284"/>
    </source>
</evidence>
<gene>
    <name evidence="9" type="ORF">JDN41_03255</name>
</gene>
<dbReference type="PANTHER" id="PTHR13887">
    <property type="entry name" value="GLUTATHIONE S-TRANSFERASE KAPPA"/>
    <property type="match status" value="1"/>
</dbReference>
<comment type="caution">
    <text evidence="9">The sequence shown here is derived from an EMBL/GenBank/DDBJ whole genome shotgun (WGS) entry which is preliminary data.</text>
</comment>
<comment type="function">
    <text evidence="1">May be required for disulfide bond formation in some proteins.</text>
</comment>
<dbReference type="InterPro" id="IPR036249">
    <property type="entry name" value="Thioredoxin-like_sf"/>
</dbReference>
<evidence type="ECO:0000259" key="8">
    <source>
        <dbReference type="PROSITE" id="PS51352"/>
    </source>
</evidence>
<sequence>MMTLPRRLAAAFAFAASTAFLFAPHAAASMDDPLSREAMYEDPDAPVSGNPKGDVTIVAFLDYNCPYCKKSVGDLKRIVRDDGKIRLIYKEWPILGNASKLASRLALAANYQGKYEAAHDALMRAVNHSSTKAQLVKALGNAGIDTKRLEADLTLHGKDIDRALARNDAQGDIVGFQGAPTYLIGPLVSSTLDYAGFKRAVADARARTAAQ</sequence>
<keyword evidence="5" id="KW-1015">Disulfide bond</keyword>
<feature type="signal peptide" evidence="7">
    <location>
        <begin position="1"/>
        <end position="28"/>
    </location>
</feature>
<accession>A0A8I1GCS5</accession>
<dbReference type="Proteomes" id="UP000623250">
    <property type="component" value="Unassembled WGS sequence"/>
</dbReference>
<evidence type="ECO:0000313" key="9">
    <source>
        <dbReference type="EMBL" id="MBJ7542569.1"/>
    </source>
</evidence>
<dbReference type="AlphaFoldDB" id="A0A8I1GCS5"/>
<organism evidence="9 10">
    <name type="scientific">Rhodomicrobium udaipurense</name>
    <dbReference type="NCBI Taxonomy" id="1202716"/>
    <lineage>
        <taxon>Bacteria</taxon>
        <taxon>Pseudomonadati</taxon>
        <taxon>Pseudomonadota</taxon>
        <taxon>Alphaproteobacteria</taxon>
        <taxon>Hyphomicrobiales</taxon>
        <taxon>Hyphomicrobiaceae</taxon>
        <taxon>Rhodomicrobium</taxon>
    </lineage>
</organism>
<dbReference type="SUPFAM" id="SSF52833">
    <property type="entry name" value="Thioredoxin-like"/>
    <property type="match status" value="1"/>
</dbReference>
<dbReference type="Pfam" id="PF13462">
    <property type="entry name" value="Thioredoxin_4"/>
    <property type="match status" value="1"/>
</dbReference>
<dbReference type="CDD" id="cd03023">
    <property type="entry name" value="DsbA_Com1_like"/>
    <property type="match status" value="1"/>
</dbReference>
<dbReference type="GO" id="GO:0016491">
    <property type="term" value="F:oxidoreductase activity"/>
    <property type="evidence" value="ECO:0007669"/>
    <property type="project" value="UniProtKB-KW"/>
</dbReference>
<evidence type="ECO:0000256" key="4">
    <source>
        <dbReference type="ARBA" id="ARBA00023002"/>
    </source>
</evidence>
<reference evidence="9 10" key="1">
    <citation type="submission" date="2020-12" db="EMBL/GenBank/DDBJ databases">
        <title>Revised draft genomes of Rhodomicrobium vannielii ATCC 17100 and Rhodomicrobium udaipurense JA643.</title>
        <authorList>
            <person name="Conners E.M."/>
            <person name="Davenport E.J."/>
            <person name="Bose A."/>
        </authorList>
    </citation>
    <scope>NUCLEOTIDE SEQUENCE [LARGE SCALE GENOMIC DNA]</scope>
    <source>
        <strain evidence="9 10">JA643</strain>
    </source>
</reference>
<dbReference type="EMBL" id="JAEMUK010000007">
    <property type="protein sequence ID" value="MBJ7542569.1"/>
    <property type="molecule type" value="Genomic_DNA"/>
</dbReference>
<feature type="chain" id="PRO_5034759682" evidence="7">
    <location>
        <begin position="29"/>
        <end position="211"/>
    </location>
</feature>
<name>A0A8I1GCS5_9HYPH</name>